<dbReference type="PANTHER" id="PTHR30040">
    <property type="entry name" value="THIAMINE BIOSYNTHESIS LIPOPROTEIN APBE"/>
    <property type="match status" value="1"/>
</dbReference>
<keyword evidence="3 10" id="KW-0285">Flavoprotein</keyword>
<evidence type="ECO:0000256" key="1">
    <source>
        <dbReference type="ARBA" id="ARBA00011955"/>
    </source>
</evidence>
<dbReference type="AlphaFoldDB" id="A0A250J970"/>
<dbReference type="InterPro" id="IPR003374">
    <property type="entry name" value="ApbE-like_sf"/>
</dbReference>
<keyword evidence="7 10" id="KW-0460">Magnesium</keyword>
<evidence type="ECO:0000256" key="11">
    <source>
        <dbReference type="PIRSR" id="PIRSR006268-2"/>
    </source>
</evidence>
<dbReference type="Gene3D" id="3.10.520.10">
    <property type="entry name" value="ApbE-like domains"/>
    <property type="match status" value="1"/>
</dbReference>
<dbReference type="EC" id="2.7.1.180" evidence="1 10"/>
<evidence type="ECO:0000313" key="13">
    <source>
        <dbReference type="EMBL" id="ATB40057.1"/>
    </source>
</evidence>
<accession>A0A250J970</accession>
<evidence type="ECO:0000313" key="14">
    <source>
        <dbReference type="Proteomes" id="UP000217257"/>
    </source>
</evidence>
<evidence type="ECO:0000256" key="2">
    <source>
        <dbReference type="ARBA" id="ARBA00016337"/>
    </source>
</evidence>
<dbReference type="SUPFAM" id="SSF143631">
    <property type="entry name" value="ApbE-like"/>
    <property type="match status" value="1"/>
</dbReference>
<keyword evidence="4 10" id="KW-0808">Transferase</keyword>
<dbReference type="KEGG" id="cfus:CYFUS_005505"/>
<evidence type="ECO:0000256" key="9">
    <source>
        <dbReference type="ARBA" id="ARBA00048540"/>
    </source>
</evidence>
<feature type="compositionally biased region" description="Basic residues" evidence="12">
    <location>
        <begin position="1"/>
        <end position="14"/>
    </location>
</feature>
<evidence type="ECO:0000256" key="12">
    <source>
        <dbReference type="SAM" id="MobiDB-lite"/>
    </source>
</evidence>
<gene>
    <name evidence="13" type="ORF">CYFUS_005505</name>
</gene>
<keyword evidence="6 10" id="KW-0274">FAD</keyword>
<evidence type="ECO:0000256" key="6">
    <source>
        <dbReference type="ARBA" id="ARBA00022827"/>
    </source>
</evidence>
<reference evidence="13 14" key="1">
    <citation type="submission" date="2017-06" db="EMBL/GenBank/DDBJ databases">
        <title>Sequencing and comparative analysis of myxobacterial genomes.</title>
        <authorList>
            <person name="Rupp O."/>
            <person name="Goesmann A."/>
            <person name="Sogaard-Andersen L."/>
        </authorList>
    </citation>
    <scope>NUCLEOTIDE SEQUENCE [LARGE SCALE GENOMIC DNA]</scope>
    <source>
        <strain evidence="13 14">DSM 52655</strain>
    </source>
</reference>
<name>A0A250J970_9BACT</name>
<dbReference type="Pfam" id="PF02424">
    <property type="entry name" value="ApbE"/>
    <property type="match status" value="1"/>
</dbReference>
<feature type="region of interest" description="Disordered" evidence="12">
    <location>
        <begin position="1"/>
        <end position="33"/>
    </location>
</feature>
<dbReference type="GO" id="GO:0046872">
    <property type="term" value="F:metal ion binding"/>
    <property type="evidence" value="ECO:0007669"/>
    <property type="project" value="UniProtKB-UniRule"/>
</dbReference>
<sequence length="378" mass="40403">MLKLSLNKRPRGVLRTHTNGQANQGAGARRTRVGQNEAMVLPALLMMLAATPEPRVRTETRPMMGTHVTVTLVGGTSRKAREGFDGAFAAFTRVNEVMNEWRPDSALSEVNRRAGDGSFVPVPEDLCAALRRAVRGAEETGGLFDPTWAALRGLWRFGTELTPVLPDPAELKNRCALISYRGLEFAPEADGGGAGCGVRLAHAGMQLGLGGLAKGWGVDRAVEKLRALGFRDFFVQAGGDFYAAGKKAGRPWKVGIREPRGEPGSVFAVLEVSDAAFSTSGDYENFFLLEGKRYHHIIDPRTCYPAMASRSATILAPSAVDAEVLTKSVFILGGEAGLALAQKHGASAVVVTAEGEVLTSPGLRGKLRLTRSPDEPPR</sequence>
<dbReference type="InterPro" id="IPR024932">
    <property type="entry name" value="ApbE"/>
</dbReference>
<evidence type="ECO:0000256" key="10">
    <source>
        <dbReference type="PIRNR" id="PIRNR006268"/>
    </source>
</evidence>
<evidence type="ECO:0000256" key="4">
    <source>
        <dbReference type="ARBA" id="ARBA00022679"/>
    </source>
</evidence>
<protein>
    <recommendedName>
        <fullName evidence="2 10">FAD:protein FMN transferase</fullName>
        <ecNumber evidence="1 10">2.7.1.180</ecNumber>
    </recommendedName>
    <alternativeName>
        <fullName evidence="8 10">Flavin transferase</fullName>
    </alternativeName>
</protein>
<dbReference type="PANTHER" id="PTHR30040:SF2">
    <property type="entry name" value="FAD:PROTEIN FMN TRANSFERASE"/>
    <property type="match status" value="1"/>
</dbReference>
<dbReference type="Proteomes" id="UP000217257">
    <property type="component" value="Chromosome"/>
</dbReference>
<comment type="cofactor">
    <cofactor evidence="11">
        <name>Mg(2+)</name>
        <dbReference type="ChEBI" id="CHEBI:18420"/>
    </cofactor>
    <cofactor evidence="11">
        <name>Mn(2+)</name>
        <dbReference type="ChEBI" id="CHEBI:29035"/>
    </cofactor>
    <text evidence="11">Magnesium. Can also use manganese.</text>
</comment>
<evidence type="ECO:0000256" key="3">
    <source>
        <dbReference type="ARBA" id="ARBA00022630"/>
    </source>
</evidence>
<proteinExistence type="inferred from homology"/>
<dbReference type="EMBL" id="CP022098">
    <property type="protein sequence ID" value="ATB40057.1"/>
    <property type="molecule type" value="Genomic_DNA"/>
</dbReference>
<dbReference type="PIRSF" id="PIRSF006268">
    <property type="entry name" value="ApbE"/>
    <property type="match status" value="1"/>
</dbReference>
<comment type="catalytic activity">
    <reaction evidence="9 10">
        <text>L-threonyl-[protein] + FAD = FMN-L-threonyl-[protein] + AMP + H(+)</text>
        <dbReference type="Rhea" id="RHEA:36847"/>
        <dbReference type="Rhea" id="RHEA-COMP:11060"/>
        <dbReference type="Rhea" id="RHEA-COMP:11061"/>
        <dbReference type="ChEBI" id="CHEBI:15378"/>
        <dbReference type="ChEBI" id="CHEBI:30013"/>
        <dbReference type="ChEBI" id="CHEBI:57692"/>
        <dbReference type="ChEBI" id="CHEBI:74257"/>
        <dbReference type="ChEBI" id="CHEBI:456215"/>
        <dbReference type="EC" id="2.7.1.180"/>
    </reaction>
</comment>
<evidence type="ECO:0000256" key="5">
    <source>
        <dbReference type="ARBA" id="ARBA00022723"/>
    </source>
</evidence>
<organism evidence="13 14">
    <name type="scientific">Cystobacter fuscus</name>
    <dbReference type="NCBI Taxonomy" id="43"/>
    <lineage>
        <taxon>Bacteria</taxon>
        <taxon>Pseudomonadati</taxon>
        <taxon>Myxococcota</taxon>
        <taxon>Myxococcia</taxon>
        <taxon>Myxococcales</taxon>
        <taxon>Cystobacterineae</taxon>
        <taxon>Archangiaceae</taxon>
        <taxon>Cystobacter</taxon>
    </lineage>
</organism>
<evidence type="ECO:0000256" key="7">
    <source>
        <dbReference type="ARBA" id="ARBA00022842"/>
    </source>
</evidence>
<comment type="similarity">
    <text evidence="10">Belongs to the ApbE family.</text>
</comment>
<evidence type="ECO:0000256" key="8">
    <source>
        <dbReference type="ARBA" id="ARBA00031306"/>
    </source>
</evidence>
<keyword evidence="13" id="KW-0449">Lipoprotein</keyword>
<dbReference type="GO" id="GO:0016740">
    <property type="term" value="F:transferase activity"/>
    <property type="evidence" value="ECO:0007669"/>
    <property type="project" value="UniProtKB-UniRule"/>
</dbReference>
<feature type="binding site" evidence="11">
    <location>
        <position position="211"/>
    </location>
    <ligand>
        <name>Mg(2+)</name>
        <dbReference type="ChEBI" id="CHEBI:18420"/>
    </ligand>
</feature>
<keyword evidence="5 10" id="KW-0479">Metal-binding</keyword>